<dbReference type="SUPFAM" id="SSF81343">
    <property type="entry name" value="Fumarate reductase respiratory complex transmembrane subunits"/>
    <property type="match status" value="1"/>
</dbReference>
<keyword evidence="4 5" id="KW-0472">Membrane</keyword>
<dbReference type="RefSeq" id="WP_151557031.1">
    <property type="nucleotide sequence ID" value="NZ_WBMT01000001.1"/>
</dbReference>
<dbReference type="EMBL" id="WBMT01000001">
    <property type="protein sequence ID" value="KAB2352328.1"/>
    <property type="molecule type" value="Genomic_DNA"/>
</dbReference>
<keyword evidence="2 5" id="KW-0812">Transmembrane</keyword>
<feature type="transmembrane region" description="Helical" evidence="5">
    <location>
        <begin position="9"/>
        <end position="36"/>
    </location>
</feature>
<evidence type="ECO:0000313" key="7">
    <source>
        <dbReference type="Proteomes" id="UP000468735"/>
    </source>
</evidence>
<dbReference type="NCBIfam" id="NF003977">
    <property type="entry name" value="PRK05470.1-1"/>
    <property type="match status" value="1"/>
</dbReference>
<proteinExistence type="predicted"/>
<evidence type="ECO:0000256" key="3">
    <source>
        <dbReference type="ARBA" id="ARBA00022989"/>
    </source>
</evidence>
<dbReference type="Proteomes" id="UP000468735">
    <property type="component" value="Unassembled WGS sequence"/>
</dbReference>
<dbReference type="GO" id="GO:0016020">
    <property type="term" value="C:membrane"/>
    <property type="evidence" value="ECO:0007669"/>
    <property type="project" value="InterPro"/>
</dbReference>
<keyword evidence="3 5" id="KW-1133">Transmembrane helix</keyword>
<protein>
    <submittedName>
        <fullName evidence="6">Fumarate reductase subunit D</fullName>
    </submittedName>
</protein>
<evidence type="ECO:0000256" key="2">
    <source>
        <dbReference type="ARBA" id="ARBA00022692"/>
    </source>
</evidence>
<dbReference type="Gene3D" id="1.20.1300.10">
    <property type="entry name" value="Fumarate reductase/succinate dehydrogenase, transmembrane subunit"/>
    <property type="match status" value="1"/>
</dbReference>
<evidence type="ECO:0000313" key="6">
    <source>
        <dbReference type="EMBL" id="KAB2352328.1"/>
    </source>
</evidence>
<dbReference type="GO" id="GO:0006106">
    <property type="term" value="P:fumarate metabolic process"/>
    <property type="evidence" value="ECO:0007669"/>
    <property type="project" value="InterPro"/>
</dbReference>
<feature type="transmembrane region" description="Helical" evidence="5">
    <location>
        <begin position="56"/>
        <end position="74"/>
    </location>
</feature>
<name>A0A6H9Z4Y6_9ACTN</name>
<evidence type="ECO:0000256" key="4">
    <source>
        <dbReference type="ARBA" id="ARBA00023136"/>
    </source>
</evidence>
<dbReference type="InterPro" id="IPR034804">
    <property type="entry name" value="SQR/QFR_C/D"/>
</dbReference>
<keyword evidence="7" id="KW-1185">Reference proteome</keyword>
<dbReference type="OrthoDB" id="9804636at2"/>
<accession>A0A6H9Z4Y6</accession>
<reference evidence="6 7" key="1">
    <citation type="submission" date="2019-09" db="EMBL/GenBank/DDBJ databases">
        <title>Actinomadura physcomitrii sp. nov., a novel actinomycete isolated from moss [Physcomitrium sphaericum (Ludw) Fuernr].</title>
        <authorList>
            <person name="Zhuang X."/>
            <person name="Liu C."/>
        </authorList>
    </citation>
    <scope>NUCLEOTIDE SEQUENCE [LARGE SCALE GENOMIC DNA]</scope>
    <source>
        <strain evidence="6 7">HMC1</strain>
    </source>
</reference>
<dbReference type="Pfam" id="PF02313">
    <property type="entry name" value="Fumarate_red_D"/>
    <property type="match status" value="1"/>
</dbReference>
<dbReference type="AlphaFoldDB" id="A0A6H9Z4Y6"/>
<gene>
    <name evidence="6" type="ORF">F8566_01115</name>
</gene>
<evidence type="ECO:0000256" key="5">
    <source>
        <dbReference type="SAM" id="Phobius"/>
    </source>
</evidence>
<organism evidence="6 7">
    <name type="scientific">Actinomadura rudentiformis</name>
    <dbReference type="NCBI Taxonomy" id="359158"/>
    <lineage>
        <taxon>Bacteria</taxon>
        <taxon>Bacillati</taxon>
        <taxon>Actinomycetota</taxon>
        <taxon>Actinomycetes</taxon>
        <taxon>Streptosporangiales</taxon>
        <taxon>Thermomonosporaceae</taxon>
        <taxon>Actinomadura</taxon>
    </lineage>
</organism>
<sequence>MAKRQIEPILWLTFSAGGMAAALALPVLLLVFGVLIPLDWASPDRTHLLAVLRNPLTRLVLLAVFVLALFHWAHRFRYTLYEGLQLKHLNQVINVLCYGGAVAGSVMAGYILLIAL</sequence>
<keyword evidence="1" id="KW-1003">Cell membrane</keyword>
<feature type="transmembrane region" description="Helical" evidence="5">
    <location>
        <begin position="95"/>
        <end position="115"/>
    </location>
</feature>
<dbReference type="InterPro" id="IPR003418">
    <property type="entry name" value="Fumarate_red_D"/>
</dbReference>
<evidence type="ECO:0000256" key="1">
    <source>
        <dbReference type="ARBA" id="ARBA00022475"/>
    </source>
</evidence>
<comment type="caution">
    <text evidence="6">The sequence shown here is derived from an EMBL/GenBank/DDBJ whole genome shotgun (WGS) entry which is preliminary data.</text>
</comment>